<dbReference type="InterPro" id="IPR049012">
    <property type="entry name" value="Mutator_transp_dom"/>
</dbReference>
<sequence length="677" mass="78014">MDSPTMAQNTFSVIEKEINQWWKVMVEEEMSSAIDLEKKIAIEKSRYHEDIPSITVICDGGLSKRSHKHSYNALGGVAVIIGAETKKILHIGIRNKYCYICNRCNSLGITPKDHECFKNWTESSQSMESDIIVEGFLKANDFGVRYMHFIADGDSSIHAQIMQRVPVWGKLVQKMECANHITKCLRGNLENLVNENPSYKGKGKLRRSSEINKTLAIKNLEHDIRNTTSHIYGDHTRCNEDFCKVIQTSDKNHSNEAQTDEIDDDDDDDNGDDDIFLQQSEMWTHGTSLQAQEQSRWSYMLCNSDLQSGMRRDLALLLNNVARKARSLIGNFTTNLEECWMHMRTKFDGGKMLNHCNRGSWHTRCYATALRFNKGPTWSPNVWEQAAKSAPGVYFEKLYEQRKQCINNNNTTKDKCSIKQNRWKRKMSSIKESNTKKAKQHYGKESLQVETDITLEELEKLKVNYLNKNIDIPEADIIKIEKKTTLQLCSEIWKDERKKRITASNFGSVVKRNSKIKIAPLIKQLLYSTFKGNKTTRIGIKEEKVTITEYYTEVPYLGSTSSQQTSGKVKTRRRKPLTVESDTEIDEAVVKTTSKVAKRSKRKCSGPKFVGREILHEWVEENNNRKWYKGRVISVIQNKDGDKDAVYEVLYEDCDEPYEIDHLLEDFTNSSLKLIDL</sequence>
<dbReference type="EMBL" id="CACVKT020007640">
    <property type="protein sequence ID" value="CAC5409132.1"/>
    <property type="molecule type" value="Genomic_DNA"/>
</dbReference>
<feature type="region of interest" description="Disordered" evidence="1">
    <location>
        <begin position="249"/>
        <end position="271"/>
    </location>
</feature>
<protein>
    <recommendedName>
        <fullName evidence="2">Mutator-like transposase domain-containing protein</fullName>
    </recommendedName>
</protein>
<feature type="compositionally biased region" description="Acidic residues" evidence="1">
    <location>
        <begin position="258"/>
        <end position="271"/>
    </location>
</feature>
<evidence type="ECO:0000259" key="2">
    <source>
        <dbReference type="Pfam" id="PF20700"/>
    </source>
</evidence>
<reference evidence="3 4" key="1">
    <citation type="submission" date="2020-06" db="EMBL/GenBank/DDBJ databases">
        <authorList>
            <person name="Li R."/>
            <person name="Bekaert M."/>
        </authorList>
    </citation>
    <scope>NUCLEOTIDE SEQUENCE [LARGE SCALE GENOMIC DNA]</scope>
    <source>
        <strain evidence="4">wild</strain>
    </source>
</reference>
<organism evidence="3 4">
    <name type="scientific">Mytilus coruscus</name>
    <name type="common">Sea mussel</name>
    <dbReference type="NCBI Taxonomy" id="42192"/>
    <lineage>
        <taxon>Eukaryota</taxon>
        <taxon>Metazoa</taxon>
        <taxon>Spiralia</taxon>
        <taxon>Lophotrochozoa</taxon>
        <taxon>Mollusca</taxon>
        <taxon>Bivalvia</taxon>
        <taxon>Autobranchia</taxon>
        <taxon>Pteriomorphia</taxon>
        <taxon>Mytilida</taxon>
        <taxon>Mytiloidea</taxon>
        <taxon>Mytilidae</taxon>
        <taxon>Mytilinae</taxon>
        <taxon>Mytilus</taxon>
    </lineage>
</organism>
<dbReference type="AlphaFoldDB" id="A0A6J8DNF5"/>
<dbReference type="GO" id="GO:0006281">
    <property type="term" value="P:DNA repair"/>
    <property type="evidence" value="ECO:0007669"/>
    <property type="project" value="UniProtKB-ARBA"/>
</dbReference>
<dbReference type="OrthoDB" id="6073242at2759"/>
<accession>A0A6J8DNF5</accession>
<name>A0A6J8DNF5_MYTCO</name>
<dbReference type="Gene3D" id="3.90.320.10">
    <property type="match status" value="1"/>
</dbReference>
<dbReference type="InterPro" id="IPR011335">
    <property type="entry name" value="Restrct_endonuc-II-like"/>
</dbReference>
<evidence type="ECO:0000256" key="1">
    <source>
        <dbReference type="SAM" id="MobiDB-lite"/>
    </source>
</evidence>
<dbReference type="Proteomes" id="UP000507470">
    <property type="component" value="Unassembled WGS sequence"/>
</dbReference>
<keyword evidence="4" id="KW-1185">Reference proteome</keyword>
<proteinExistence type="predicted"/>
<dbReference type="Pfam" id="PF20700">
    <property type="entry name" value="Mutator"/>
    <property type="match status" value="1"/>
</dbReference>
<dbReference type="SUPFAM" id="SSF52980">
    <property type="entry name" value="Restriction endonuclease-like"/>
    <property type="match status" value="1"/>
</dbReference>
<evidence type="ECO:0000313" key="4">
    <source>
        <dbReference type="Proteomes" id="UP000507470"/>
    </source>
</evidence>
<dbReference type="InterPro" id="IPR011604">
    <property type="entry name" value="PDDEXK-like_dom_sf"/>
</dbReference>
<evidence type="ECO:0000313" key="3">
    <source>
        <dbReference type="EMBL" id="CAC5409132.1"/>
    </source>
</evidence>
<feature type="domain" description="Mutator-like transposase" evidence="2">
    <location>
        <begin position="1"/>
        <end position="243"/>
    </location>
</feature>
<gene>
    <name evidence="3" type="ORF">MCOR_42459</name>
</gene>